<feature type="region of interest" description="Disordered" evidence="5">
    <location>
        <begin position="1361"/>
        <end position="1381"/>
    </location>
</feature>
<dbReference type="SMART" id="SM00065">
    <property type="entry name" value="GAF"/>
    <property type="match status" value="1"/>
</dbReference>
<feature type="compositionally biased region" description="Low complexity" evidence="5">
    <location>
        <begin position="1368"/>
        <end position="1380"/>
    </location>
</feature>
<feature type="region of interest" description="Disordered" evidence="5">
    <location>
        <begin position="1"/>
        <end position="27"/>
    </location>
</feature>
<feature type="compositionally biased region" description="Basic and acidic residues" evidence="5">
    <location>
        <begin position="666"/>
        <end position="677"/>
    </location>
</feature>
<gene>
    <name evidence="8" type="ORF">G7K_3790-t1</name>
</gene>
<feature type="compositionally biased region" description="Low complexity" evidence="5">
    <location>
        <begin position="1513"/>
        <end position="1523"/>
    </location>
</feature>
<evidence type="ECO:0000256" key="2">
    <source>
        <dbReference type="ARBA" id="ARBA00022692"/>
    </source>
</evidence>
<proteinExistence type="predicted"/>
<dbReference type="InterPro" id="IPR005178">
    <property type="entry name" value="Ostalpha/TMEM184C"/>
</dbReference>
<feature type="region of interest" description="Disordered" evidence="5">
    <location>
        <begin position="1295"/>
        <end position="1318"/>
    </location>
</feature>
<feature type="transmembrane region" description="Helical" evidence="6">
    <location>
        <begin position="58"/>
        <end position="81"/>
    </location>
</feature>
<feature type="transmembrane region" description="Helical" evidence="6">
    <location>
        <begin position="127"/>
        <end position="145"/>
    </location>
</feature>
<evidence type="ECO:0000313" key="9">
    <source>
        <dbReference type="Proteomes" id="UP000033140"/>
    </source>
</evidence>
<feature type="compositionally biased region" description="Acidic residues" evidence="5">
    <location>
        <begin position="608"/>
        <end position="624"/>
    </location>
</feature>
<dbReference type="SMART" id="SM01417">
    <property type="entry name" value="Solute_trans_a"/>
    <property type="match status" value="1"/>
</dbReference>
<dbReference type="SUPFAM" id="SSF55781">
    <property type="entry name" value="GAF domain-like"/>
    <property type="match status" value="1"/>
</dbReference>
<feature type="domain" description="GAF" evidence="7">
    <location>
        <begin position="1143"/>
        <end position="1286"/>
    </location>
</feature>
<feature type="region of interest" description="Disordered" evidence="5">
    <location>
        <begin position="657"/>
        <end position="677"/>
    </location>
</feature>
<dbReference type="Proteomes" id="UP000033140">
    <property type="component" value="Unassembled WGS sequence"/>
</dbReference>
<keyword evidence="9" id="KW-1185">Reference proteome</keyword>
<feature type="transmembrane region" description="Helical" evidence="6">
    <location>
        <begin position="188"/>
        <end position="207"/>
    </location>
</feature>
<keyword evidence="2 6" id="KW-0812">Transmembrane</keyword>
<organism evidence="8 9">
    <name type="scientific">Saitoella complicata (strain BCRC 22490 / CBS 7301 / JCM 7358 / NBRC 10748 / NRRL Y-17804)</name>
    <dbReference type="NCBI Taxonomy" id="698492"/>
    <lineage>
        <taxon>Eukaryota</taxon>
        <taxon>Fungi</taxon>
        <taxon>Dikarya</taxon>
        <taxon>Ascomycota</taxon>
        <taxon>Taphrinomycotina</taxon>
        <taxon>Taphrinomycotina incertae sedis</taxon>
        <taxon>Saitoella</taxon>
    </lineage>
</organism>
<evidence type="ECO:0000256" key="6">
    <source>
        <dbReference type="SAM" id="Phobius"/>
    </source>
</evidence>
<sequence length="1797" mass="198895">MRRRQPQPYLGLHQTFRQGPRQPSGHLSSNFINPPKVAQDEMDDIDLGGGSGNKLGRAVIYVAGAATVAATGLALYSIWLQLKNYRKPLLQRFVVRILLMVPLYAITCWLSLWSFKLSFYIEPIRDIYEAFVIYCFFALLIAYLGGERNLVIMMHGRTPKPHAWPLNHFLPRVDISDPYTFLAIKRGILQYTWLKPILAAATVLMKWADVYQEGYIGLGSGYLWSGLVYNVSVTVSLYSLAMFWVCMSKDLQPFRPMPKFLTIKLVIFASYWQGFALAIFVWLGTIHQVGGYTPDNIARAIQDALICFEMPMFAIGHWYAFSYKDYCDPTISAARMPVYYALRDAFGVRDLVQDSRDTLLGERYGYRAFEPGEVEILPGADARWARQMEGLRYEKGGKSKYWIPKPPVVNSRTALLGAVGGVTGAGQPMYVQVSKAEAERWRKGRKGRQVLVESELEFEVDERVERLYRDAKGLEFGDYNYPVIEVHNGPISQFVNSRGNLQHPTTSTHAALLKGKGRADNPERLPRPSSHRQSSTQSGSSTSSAREGLVDLVVEDRDEEERERVRARKEGRAWDEDRKFYRRVEEGHRSRSRSTATQDREDSRLVSTEEELESAREVEEEEIVVESTGIAPLGPAGEMRGDGMPQGSYDPFTIVSSDEEEEDNGESSKKNGSEHGQHGLIHWASSRTSIINNHPNRCSDPLETIFKRLELQGHLYRHHADVFEQSTSGRHSNKLNQLIPYKGFLSNTDQLLRRSSKIPQSSSTNKGGLRPLVSVEGRSSPFVSSVPFIVFFVPFDDSISPCLGLIDYDTEHLLQHTIRETMHQSDLASLRPPSPKASFVKRFARSLGLRKKKSKTPVNDNFSTLARQASHSTLQQGQGHYDGHPPQSASSYARSGGALSVNGYGGPAISDLADDVSPVTRPLMSRPIARDEAYAPTPKVTRMRQESSGRSATPSGGAPYHHQQQQHMPYQQQQYAQHYSNLNEAIVPRAPALRAQPSQAGLANQRRGPPAPLDVAPHRQREASVDSRSLASARSGSLNGQQVEEMDWATYLKSYAEGKINVSKPVLSKHAPAEVNGFFPAPKPANDKARIAALHSYGIMPEEGDADVHVDESKFPRRPSEDDLRSLPSTSSTGAGGVKTAPSSIERFQRIVVSARRHFGTKMCLISLVDEKKQFFKCEVGLGAPSTGRDVAFCGHTILTNEPMVVLDTLNDWRLCNNPLVTGDPFIRFYCGAPIITPDGFAIGTVCIIDTKPRSEFPPADRRRLIEYARMAMDEIEFARAEREKKLRAEMESTLQSFRQGATTSLPESPTRMDNPNGGMGLNIPLKFGPKRLGKLSGMSAVATMEGEQERYREVDHGRFGEEEDGENYNGNGHENGNGVEETDGEIVETEVVVRKKPSNHALRQHQQNEDDFPLRLKYGRNDGTISDDVIRSVEYAGRRAAEAAARAVAEAEGGHLSEFEPDSQKTAILTDDKQFVQRDVVHGDGKVTTRTKGAVANPKVTLDGVRAMKAKQQQQQHQQQQQRGVPVLNEPASSISPHSSALLSAQGVPTPPESPAMSATTARRHRDGSFSSEATGTSSAVDPALALQQQQRAKQEAMAHARAGQNVTPASVPRQVAPAPQQQTLPPAQLAVQLIAQTLRLDFVYILRISPQRNQANTSGATSRGGRGGNNLIVDAAAGITTELLAEVGMPRPPPVFDGSLHLRALRSDGGLIYQNPDNDEGDNTDPAAFKVGILMPLWREGGTRTEQVLKSKTGAVLAGFTRKMRPTGLGFTADEVRYVREFGQTMKEVLAGPDM</sequence>
<accession>A0A0E9NIY1</accession>
<reference evidence="8 9" key="1">
    <citation type="journal article" date="2011" name="J. Gen. Appl. Microbiol.">
        <title>Draft genome sequencing of the enigmatic yeast Saitoella complicata.</title>
        <authorList>
            <person name="Nishida H."/>
            <person name="Hamamoto M."/>
            <person name="Sugiyama J."/>
        </authorList>
    </citation>
    <scope>NUCLEOTIDE SEQUENCE [LARGE SCALE GENOMIC DNA]</scope>
    <source>
        <strain evidence="8 9">NRRL Y-17804</strain>
    </source>
</reference>
<feature type="compositionally biased region" description="Basic and acidic residues" evidence="5">
    <location>
        <begin position="562"/>
        <end position="572"/>
    </location>
</feature>
<reference evidence="8 9" key="3">
    <citation type="journal article" date="2015" name="Genome Announc.">
        <title>Draft Genome Sequence of the Archiascomycetous Yeast Saitoella complicata.</title>
        <authorList>
            <person name="Yamauchi K."/>
            <person name="Kondo S."/>
            <person name="Hamamoto M."/>
            <person name="Takahashi Y."/>
            <person name="Ogura Y."/>
            <person name="Hayashi T."/>
            <person name="Nishida H."/>
        </authorList>
    </citation>
    <scope>NUCLEOTIDE SEQUENCE [LARGE SCALE GENOMIC DNA]</scope>
    <source>
        <strain evidence="8 9">NRRL Y-17804</strain>
    </source>
</reference>
<dbReference type="PANTHER" id="PTHR23423">
    <property type="entry name" value="ORGANIC SOLUTE TRANSPORTER-RELATED"/>
    <property type="match status" value="1"/>
</dbReference>
<keyword evidence="4 6" id="KW-0472">Membrane</keyword>
<protein>
    <recommendedName>
        <fullName evidence="7">GAF domain-containing protein</fullName>
    </recommendedName>
</protein>
<name>A0A0E9NIY1_SAICN</name>
<feature type="compositionally biased region" description="Polar residues" evidence="5">
    <location>
        <begin position="497"/>
        <end position="509"/>
    </location>
</feature>
<feature type="compositionally biased region" description="Low complexity" evidence="5">
    <location>
        <begin position="1532"/>
        <end position="1546"/>
    </location>
</feature>
<dbReference type="Pfam" id="PF01590">
    <property type="entry name" value="GAF"/>
    <property type="match status" value="1"/>
</dbReference>
<feature type="region of interest" description="Disordered" evidence="5">
    <location>
        <begin position="497"/>
        <end position="572"/>
    </location>
</feature>
<feature type="transmembrane region" description="Helical" evidence="6">
    <location>
        <begin position="227"/>
        <end position="245"/>
    </location>
</feature>
<dbReference type="InterPro" id="IPR029016">
    <property type="entry name" value="GAF-like_dom_sf"/>
</dbReference>
<reference evidence="8 9" key="2">
    <citation type="journal article" date="2014" name="J. Gen. Appl. Microbiol.">
        <title>The early diverging ascomycetous budding yeast Saitoella complicata has three histone deacetylases belonging to the Clr6, Hos2, and Rpd3 lineages.</title>
        <authorList>
            <person name="Nishida H."/>
            <person name="Matsumoto T."/>
            <person name="Kondo S."/>
            <person name="Hamamoto M."/>
            <person name="Yoshikawa H."/>
        </authorList>
    </citation>
    <scope>NUCLEOTIDE SEQUENCE [LARGE SCALE GENOMIC DNA]</scope>
    <source>
        <strain evidence="8 9">NRRL Y-17804</strain>
    </source>
</reference>
<evidence type="ECO:0000256" key="5">
    <source>
        <dbReference type="SAM" id="MobiDB-lite"/>
    </source>
</evidence>
<feature type="region of interest" description="Disordered" evidence="5">
    <location>
        <begin position="585"/>
        <end position="624"/>
    </location>
</feature>
<evidence type="ECO:0000256" key="1">
    <source>
        <dbReference type="ARBA" id="ARBA00004141"/>
    </source>
</evidence>
<feature type="compositionally biased region" description="Polar residues" evidence="5">
    <location>
        <begin position="1295"/>
        <end position="1314"/>
    </location>
</feature>
<feature type="region of interest" description="Disordered" evidence="5">
    <location>
        <begin position="631"/>
        <end position="650"/>
    </location>
</feature>
<evidence type="ECO:0000259" key="7">
    <source>
        <dbReference type="SMART" id="SM00065"/>
    </source>
</evidence>
<feature type="region of interest" description="Disordered" evidence="5">
    <location>
        <begin position="1107"/>
        <end position="1141"/>
    </location>
</feature>
<comment type="subcellular location">
    <subcellularLocation>
        <location evidence="1">Membrane</location>
        <topology evidence="1">Multi-pass membrane protein</topology>
    </subcellularLocation>
</comment>
<feature type="region of interest" description="Disordered" evidence="5">
    <location>
        <begin position="996"/>
        <end position="1040"/>
    </location>
</feature>
<feature type="compositionally biased region" description="Basic and acidic residues" evidence="5">
    <location>
        <begin position="1016"/>
        <end position="1025"/>
    </location>
</feature>
<feature type="region of interest" description="Disordered" evidence="5">
    <location>
        <begin position="922"/>
        <end position="973"/>
    </location>
</feature>
<dbReference type="GO" id="GO:0016020">
    <property type="term" value="C:membrane"/>
    <property type="evidence" value="ECO:0007669"/>
    <property type="project" value="UniProtKB-SubCell"/>
</dbReference>
<evidence type="ECO:0000313" key="8">
    <source>
        <dbReference type="EMBL" id="GAO49641.1"/>
    </source>
</evidence>
<feature type="compositionally biased region" description="Basic and acidic residues" evidence="5">
    <location>
        <begin position="1107"/>
        <end position="1125"/>
    </location>
</feature>
<dbReference type="Pfam" id="PF03619">
    <property type="entry name" value="Solute_trans_a"/>
    <property type="match status" value="1"/>
</dbReference>
<evidence type="ECO:0000256" key="3">
    <source>
        <dbReference type="ARBA" id="ARBA00022989"/>
    </source>
</evidence>
<feature type="transmembrane region" description="Helical" evidence="6">
    <location>
        <begin position="265"/>
        <end position="284"/>
    </location>
</feature>
<feature type="compositionally biased region" description="Basic and acidic residues" evidence="5">
    <location>
        <begin position="517"/>
        <end position="526"/>
    </location>
</feature>
<feature type="compositionally biased region" description="Polar residues" evidence="5">
    <location>
        <begin position="1570"/>
        <end position="1581"/>
    </location>
</feature>
<feature type="compositionally biased region" description="Low complexity" evidence="5">
    <location>
        <begin position="1027"/>
        <end position="1040"/>
    </location>
</feature>
<feature type="region of interest" description="Disordered" evidence="5">
    <location>
        <begin position="1508"/>
        <end position="1581"/>
    </location>
</feature>
<feature type="region of interest" description="Disordered" evidence="5">
    <location>
        <begin position="870"/>
        <end position="895"/>
    </location>
</feature>
<dbReference type="InterPro" id="IPR003018">
    <property type="entry name" value="GAF"/>
</dbReference>
<comment type="caution">
    <text evidence="8">The sequence shown here is derived from an EMBL/GenBank/DDBJ whole genome shotgun (WGS) entry which is preliminary data.</text>
</comment>
<feature type="compositionally biased region" description="Low complexity" evidence="5">
    <location>
        <begin position="958"/>
        <end position="973"/>
    </location>
</feature>
<dbReference type="Gene3D" id="3.30.450.40">
    <property type="match status" value="1"/>
</dbReference>
<evidence type="ECO:0000256" key="4">
    <source>
        <dbReference type="ARBA" id="ARBA00023136"/>
    </source>
</evidence>
<dbReference type="STRING" id="698492.A0A0E9NIY1"/>
<keyword evidence="3 6" id="KW-1133">Transmembrane helix</keyword>
<dbReference type="EMBL" id="BACD03000024">
    <property type="protein sequence ID" value="GAO49641.1"/>
    <property type="molecule type" value="Genomic_DNA"/>
</dbReference>
<feature type="compositionally biased region" description="Low complexity" evidence="5">
    <location>
        <begin position="527"/>
        <end position="544"/>
    </location>
</feature>
<feature type="transmembrane region" description="Helical" evidence="6">
    <location>
        <begin position="93"/>
        <end position="115"/>
    </location>
</feature>